<dbReference type="Pfam" id="PF02534">
    <property type="entry name" value="T4SS-DNA_transf"/>
    <property type="match status" value="1"/>
</dbReference>
<name>A0A4Q7V6J7_9BURK</name>
<dbReference type="OrthoDB" id="9759295at2"/>
<keyword evidence="6 7" id="KW-0472">Membrane</keyword>
<evidence type="ECO:0000256" key="6">
    <source>
        <dbReference type="ARBA" id="ARBA00023136"/>
    </source>
</evidence>
<dbReference type="Gene3D" id="3.40.50.300">
    <property type="entry name" value="P-loop containing nucleotide triphosphate hydrolases"/>
    <property type="match status" value="1"/>
</dbReference>
<evidence type="ECO:0000313" key="9">
    <source>
        <dbReference type="Proteomes" id="UP000293398"/>
    </source>
</evidence>
<accession>A0A4Q7V6J7</accession>
<dbReference type="AlphaFoldDB" id="A0A4Q7V6J7"/>
<dbReference type="InterPro" id="IPR027417">
    <property type="entry name" value="P-loop_NTPase"/>
</dbReference>
<evidence type="ECO:0000256" key="5">
    <source>
        <dbReference type="ARBA" id="ARBA00022989"/>
    </source>
</evidence>
<comment type="subcellular location">
    <subcellularLocation>
        <location evidence="1">Cell membrane</location>
        <topology evidence="1">Multi-pass membrane protein</topology>
    </subcellularLocation>
</comment>
<feature type="transmembrane region" description="Helical" evidence="7">
    <location>
        <begin position="6"/>
        <end position="36"/>
    </location>
</feature>
<dbReference type="GO" id="GO:0005886">
    <property type="term" value="C:plasma membrane"/>
    <property type="evidence" value="ECO:0007669"/>
    <property type="project" value="UniProtKB-SubCell"/>
</dbReference>
<feature type="transmembrane region" description="Helical" evidence="7">
    <location>
        <begin position="63"/>
        <end position="83"/>
    </location>
</feature>
<comment type="similarity">
    <text evidence="2">Belongs to the VirD4/TraG family.</text>
</comment>
<evidence type="ECO:0000256" key="4">
    <source>
        <dbReference type="ARBA" id="ARBA00022692"/>
    </source>
</evidence>
<keyword evidence="9" id="KW-1185">Reference proteome</keyword>
<dbReference type="EMBL" id="SHKO01000006">
    <property type="protein sequence ID" value="RZT91167.1"/>
    <property type="molecule type" value="Genomic_DNA"/>
</dbReference>
<keyword evidence="5 7" id="KW-1133">Transmembrane helix</keyword>
<dbReference type="InterPro" id="IPR003688">
    <property type="entry name" value="TraG/VirD4"/>
</dbReference>
<keyword evidence="4 7" id="KW-0812">Transmembrane</keyword>
<dbReference type="PANTHER" id="PTHR37937">
    <property type="entry name" value="CONJUGATIVE TRANSFER: DNA TRANSPORT"/>
    <property type="match status" value="1"/>
</dbReference>
<dbReference type="CDD" id="cd01127">
    <property type="entry name" value="TrwB_TraG_TraD_VirD4"/>
    <property type="match status" value="1"/>
</dbReference>
<gene>
    <name evidence="8" type="ORF">EV681_4520</name>
</gene>
<comment type="caution">
    <text evidence="8">The sequence shown here is derived from an EMBL/GenBank/DDBJ whole genome shotgun (WGS) entry which is preliminary data.</text>
</comment>
<dbReference type="InterPro" id="IPR051539">
    <property type="entry name" value="T4SS-coupling_protein"/>
</dbReference>
<organism evidence="8 9">
    <name type="scientific">Advenella incenata</name>
    <dbReference type="NCBI Taxonomy" id="267800"/>
    <lineage>
        <taxon>Bacteria</taxon>
        <taxon>Pseudomonadati</taxon>
        <taxon>Pseudomonadota</taxon>
        <taxon>Betaproteobacteria</taxon>
        <taxon>Burkholderiales</taxon>
        <taxon>Alcaligenaceae</taxon>
    </lineage>
</organism>
<evidence type="ECO:0000256" key="2">
    <source>
        <dbReference type="ARBA" id="ARBA00008806"/>
    </source>
</evidence>
<evidence type="ECO:0000256" key="7">
    <source>
        <dbReference type="SAM" id="Phobius"/>
    </source>
</evidence>
<evidence type="ECO:0000256" key="3">
    <source>
        <dbReference type="ARBA" id="ARBA00022475"/>
    </source>
</evidence>
<keyword evidence="3" id="KW-1003">Cell membrane</keyword>
<dbReference type="Proteomes" id="UP000293398">
    <property type="component" value="Unassembled WGS sequence"/>
</dbReference>
<evidence type="ECO:0000313" key="8">
    <source>
        <dbReference type="EMBL" id="RZT91167.1"/>
    </source>
</evidence>
<dbReference type="RefSeq" id="WP_130305275.1">
    <property type="nucleotide sequence ID" value="NZ_SHKO01000006.1"/>
</dbReference>
<protein>
    <submittedName>
        <fullName evidence="8">Type IV secretion system protein VirD4</fullName>
    </submittedName>
</protein>
<dbReference type="PANTHER" id="PTHR37937:SF1">
    <property type="entry name" value="CONJUGATIVE TRANSFER: DNA TRANSPORT"/>
    <property type="match status" value="1"/>
</dbReference>
<dbReference type="SUPFAM" id="SSF52540">
    <property type="entry name" value="P-loop containing nucleoside triphosphate hydrolases"/>
    <property type="match status" value="1"/>
</dbReference>
<proteinExistence type="inferred from homology"/>
<sequence>MSKPKIIFAILFALVSLVLYVLIASFIAGYVLFIVFKQIPVNISFFTIYDAFQTFQEPHIKKVYIALAVGYIAPAAAFVAMLLTGKKGPELYGKTRFANRSDLNKEGFLNNKGIILGRLKKDFLKLPGYEFVMLAAATRTGKGVGFVIPNLLTFPDSTVVLDIKGENYQITSQFRKRHLKNKIYYFNPFSENSHRWNPLSYISDDEKFRVNDIMNLANMIFPSNSGNDNDAFWNDMARDFFLGVVLLVFETPSLPNTLGEVVRQASGKGQKTVDYLNSVIALRKESELPLSNRCVNALNRVLTGSENSIGNILQTFNAKLSRWENAVVDKATSGDDFDLREVRKKKMSIYIHIDPANIVQADFLINLFFTQLINENVKELPEQNPALKYQCLLMLDEFTAAGKISIIAKGVGFMAGYNMRLALIIQDKTQLESTYGKDAENLISNMGAVIYYTPRKVKEAEEYSKMIGYNTIKSKSVQRSFSQSGRSETESQQQRALMLPQELLSLSIEKELISRPGIPIILSEKIRYFKEDYFKERLAAVDCEDVQIDGTTRTIPIKEVVPKPNWRIYKSSVYRSDYYQEGEFMDLKKPEQSPDMQKLLDIVNEEDTGNDSPESEQARIEAVEKLAEAYKKEYLEKLDTPYMGTSDTTLDPNA</sequence>
<reference evidence="8 9" key="1">
    <citation type="submission" date="2019-02" db="EMBL/GenBank/DDBJ databases">
        <title>Genomic Encyclopedia of Type Strains, Phase IV (KMG-IV): sequencing the most valuable type-strain genomes for metagenomic binning, comparative biology and taxonomic classification.</title>
        <authorList>
            <person name="Goeker M."/>
        </authorList>
    </citation>
    <scope>NUCLEOTIDE SEQUENCE [LARGE SCALE GENOMIC DNA]</scope>
    <source>
        <strain evidence="8 9">DSM 23814</strain>
    </source>
</reference>
<evidence type="ECO:0000256" key="1">
    <source>
        <dbReference type="ARBA" id="ARBA00004651"/>
    </source>
</evidence>